<sequence>MIELAGVSVVRSGNTVIDDVAVTIPDNGVVGLVGPNGAGKTTLLNLMYRHLSASRGTVVVDGRDIESLTRRTIAATCAVVAQEKDTALPLTVKDSVALGRLSARSVFGYGDHTDRKLVADALAEVGLDALGDRLTTQLSGGELQRVLIARAIVQNATHLLLDEPTNHLDISHQFELMNLVRAMGTTTVMVLHDLNLAARYCDSIGLVDAGRLVAFGPPDTVLTEEIIGRVYRVAVTAVTVGGRRHLVFDPIQHAAH</sequence>
<keyword evidence="3 5" id="KW-0067">ATP-binding</keyword>
<dbReference type="InterPro" id="IPR027417">
    <property type="entry name" value="P-loop_NTPase"/>
</dbReference>
<keyword evidence="6" id="KW-1185">Reference proteome</keyword>
<keyword evidence="2" id="KW-0547">Nucleotide-binding</keyword>
<reference evidence="5" key="1">
    <citation type="submission" date="2021-03" db="EMBL/GenBank/DDBJ databases">
        <authorList>
            <person name="Sun Q."/>
        </authorList>
    </citation>
    <scope>NUCLEOTIDE SEQUENCE</scope>
    <source>
        <strain evidence="5">CCM 8862</strain>
    </source>
</reference>
<proteinExistence type="predicted"/>
<dbReference type="InterPro" id="IPR003593">
    <property type="entry name" value="AAA+_ATPase"/>
</dbReference>
<comment type="caution">
    <text evidence="5">The sequence shown here is derived from an EMBL/GenBank/DDBJ whole genome shotgun (WGS) entry which is preliminary data.</text>
</comment>
<evidence type="ECO:0000259" key="4">
    <source>
        <dbReference type="PROSITE" id="PS50893"/>
    </source>
</evidence>
<dbReference type="InterPro" id="IPR017871">
    <property type="entry name" value="ABC_transporter-like_CS"/>
</dbReference>
<dbReference type="PANTHER" id="PTHR42794:SF2">
    <property type="entry name" value="ABC TRANSPORTER ATP-BINDING PROTEIN"/>
    <property type="match status" value="1"/>
</dbReference>
<dbReference type="PROSITE" id="PS00211">
    <property type="entry name" value="ABC_TRANSPORTER_1"/>
    <property type="match status" value="1"/>
</dbReference>
<evidence type="ECO:0000256" key="2">
    <source>
        <dbReference type="ARBA" id="ARBA00022741"/>
    </source>
</evidence>
<evidence type="ECO:0000256" key="1">
    <source>
        <dbReference type="ARBA" id="ARBA00022448"/>
    </source>
</evidence>
<name>A0A939IY81_9CORY</name>
<feature type="domain" description="ABC transporter" evidence="4">
    <location>
        <begin position="2"/>
        <end position="234"/>
    </location>
</feature>
<dbReference type="GO" id="GO:0016887">
    <property type="term" value="F:ATP hydrolysis activity"/>
    <property type="evidence" value="ECO:0007669"/>
    <property type="project" value="InterPro"/>
</dbReference>
<dbReference type="InterPro" id="IPR003439">
    <property type="entry name" value="ABC_transporter-like_ATP-bd"/>
</dbReference>
<dbReference type="PANTHER" id="PTHR42794">
    <property type="entry name" value="HEMIN IMPORT ATP-BINDING PROTEIN HMUV"/>
    <property type="match status" value="1"/>
</dbReference>
<dbReference type="RefSeq" id="WP_207279723.1">
    <property type="nucleotide sequence ID" value="NZ_JAFLEQ010000017.1"/>
</dbReference>
<accession>A0A939IY81</accession>
<evidence type="ECO:0000313" key="6">
    <source>
        <dbReference type="Proteomes" id="UP000664332"/>
    </source>
</evidence>
<dbReference type="Gene3D" id="3.40.50.300">
    <property type="entry name" value="P-loop containing nucleotide triphosphate hydrolases"/>
    <property type="match status" value="1"/>
</dbReference>
<protein>
    <submittedName>
        <fullName evidence="5">ABC transporter ATP-binding protein</fullName>
    </submittedName>
</protein>
<keyword evidence="1" id="KW-0813">Transport</keyword>
<organism evidence="5 6">
    <name type="scientific">Corynebacterium mendelii</name>
    <dbReference type="NCBI Taxonomy" id="2765362"/>
    <lineage>
        <taxon>Bacteria</taxon>
        <taxon>Bacillati</taxon>
        <taxon>Actinomycetota</taxon>
        <taxon>Actinomycetes</taxon>
        <taxon>Mycobacteriales</taxon>
        <taxon>Corynebacteriaceae</taxon>
        <taxon>Corynebacterium</taxon>
    </lineage>
</organism>
<dbReference type="SMART" id="SM00382">
    <property type="entry name" value="AAA"/>
    <property type="match status" value="1"/>
</dbReference>
<dbReference type="GO" id="GO:0005524">
    <property type="term" value="F:ATP binding"/>
    <property type="evidence" value="ECO:0007669"/>
    <property type="project" value="UniProtKB-KW"/>
</dbReference>
<gene>
    <name evidence="5" type="ORF">JZY06_11655</name>
</gene>
<dbReference type="Pfam" id="PF00005">
    <property type="entry name" value="ABC_tran"/>
    <property type="match status" value="1"/>
</dbReference>
<dbReference type="AlphaFoldDB" id="A0A939IY81"/>
<dbReference type="PROSITE" id="PS50893">
    <property type="entry name" value="ABC_TRANSPORTER_2"/>
    <property type="match status" value="1"/>
</dbReference>
<dbReference type="EMBL" id="JAFLEQ010000017">
    <property type="protein sequence ID" value="MBN9645260.1"/>
    <property type="molecule type" value="Genomic_DNA"/>
</dbReference>
<dbReference type="Proteomes" id="UP000664332">
    <property type="component" value="Unassembled WGS sequence"/>
</dbReference>
<evidence type="ECO:0000313" key="5">
    <source>
        <dbReference type="EMBL" id="MBN9645260.1"/>
    </source>
</evidence>
<dbReference type="SUPFAM" id="SSF52540">
    <property type="entry name" value="P-loop containing nucleoside triphosphate hydrolases"/>
    <property type="match status" value="1"/>
</dbReference>
<evidence type="ECO:0000256" key="3">
    <source>
        <dbReference type="ARBA" id="ARBA00022840"/>
    </source>
</evidence>
<dbReference type="FunFam" id="3.40.50.300:FF:000134">
    <property type="entry name" value="Iron-enterobactin ABC transporter ATP-binding protein"/>
    <property type="match status" value="1"/>
</dbReference>
<dbReference type="CDD" id="cd03214">
    <property type="entry name" value="ABC_Iron-Siderophores_B12_Hemin"/>
    <property type="match status" value="1"/>
</dbReference>